<dbReference type="EMBL" id="SGWY01000003">
    <property type="protein sequence ID" value="RZS64856.1"/>
    <property type="molecule type" value="Genomic_DNA"/>
</dbReference>
<comment type="caution">
    <text evidence="2">The sequence shown here is derived from an EMBL/GenBank/DDBJ whole genome shotgun (WGS) entry which is preliminary data.</text>
</comment>
<dbReference type="Gene3D" id="3.90.1150.200">
    <property type="match status" value="1"/>
</dbReference>
<proteinExistence type="predicted"/>
<reference evidence="2 3" key="1">
    <citation type="submission" date="2019-02" db="EMBL/GenBank/DDBJ databases">
        <title>Genomic Encyclopedia of Type Strains, Phase IV (KMG-IV): sequencing the most valuable type-strain genomes for metagenomic binning, comparative biology and taxonomic classification.</title>
        <authorList>
            <person name="Goeker M."/>
        </authorList>
    </citation>
    <scope>NUCLEOTIDE SEQUENCE [LARGE SCALE GENOMIC DNA]</scope>
    <source>
        <strain evidence="2 3">DSM 43045</strain>
    </source>
</reference>
<dbReference type="SUPFAM" id="SSF159888">
    <property type="entry name" value="YdhG-like"/>
    <property type="match status" value="1"/>
</dbReference>
<accession>A0A4Q7MA55</accession>
<evidence type="ECO:0000259" key="1">
    <source>
        <dbReference type="Pfam" id="PF08818"/>
    </source>
</evidence>
<dbReference type="Pfam" id="PF08818">
    <property type="entry name" value="DUF1801"/>
    <property type="match status" value="1"/>
</dbReference>
<dbReference type="Proteomes" id="UP000293289">
    <property type="component" value="Unassembled WGS sequence"/>
</dbReference>
<dbReference type="OrthoDB" id="3236524at2"/>
<feature type="domain" description="YdhG-like" evidence="1">
    <location>
        <begin position="21"/>
        <end position="112"/>
    </location>
</feature>
<evidence type="ECO:0000313" key="2">
    <source>
        <dbReference type="EMBL" id="RZS64856.1"/>
    </source>
</evidence>
<sequence>MATGAPESVDEYVASFPPEIRDVLERVRAAIHAGVPDGEEKVRYGMGAVMLGGRYAIHFAGWKHHVGLYPVPAFDDPLEREVAPYRSKKDTVNFPYSRPVPFDLITRMAEEIVRLRGASSGEA</sequence>
<organism evidence="2 3">
    <name type="scientific">Agromyces ramosus</name>
    <dbReference type="NCBI Taxonomy" id="33879"/>
    <lineage>
        <taxon>Bacteria</taxon>
        <taxon>Bacillati</taxon>
        <taxon>Actinomycetota</taxon>
        <taxon>Actinomycetes</taxon>
        <taxon>Micrococcales</taxon>
        <taxon>Microbacteriaceae</taxon>
        <taxon>Agromyces</taxon>
    </lineage>
</organism>
<keyword evidence="3" id="KW-1185">Reference proteome</keyword>
<dbReference type="InterPro" id="IPR014922">
    <property type="entry name" value="YdhG-like"/>
</dbReference>
<protein>
    <submittedName>
        <fullName evidence="2">Uncharacterized protein YdhG (YjbR/CyaY superfamily)</fullName>
    </submittedName>
</protein>
<evidence type="ECO:0000313" key="3">
    <source>
        <dbReference type="Proteomes" id="UP000293289"/>
    </source>
</evidence>
<name>A0A4Q7MA55_9MICO</name>
<dbReference type="AlphaFoldDB" id="A0A4Q7MA55"/>
<gene>
    <name evidence="2" type="ORF">EV187_3244</name>
</gene>
<dbReference type="RefSeq" id="WP_130354034.1">
    <property type="nucleotide sequence ID" value="NZ_SGWY01000003.1"/>
</dbReference>